<evidence type="ECO:0008006" key="4">
    <source>
        <dbReference type="Google" id="ProtNLM"/>
    </source>
</evidence>
<dbReference type="KEGG" id="vg:26629361"/>
<protein>
    <recommendedName>
        <fullName evidence="4">DNA primase</fullName>
    </recommendedName>
</protein>
<feature type="region of interest" description="Disordered" evidence="1">
    <location>
        <begin position="65"/>
        <end position="84"/>
    </location>
</feature>
<dbReference type="OrthoDB" id="13160at10239"/>
<keyword evidence="3" id="KW-1185">Reference proteome</keyword>
<proteinExistence type="predicted"/>
<evidence type="ECO:0000313" key="2">
    <source>
        <dbReference type="EMBL" id="AIW02393.1"/>
    </source>
</evidence>
<evidence type="ECO:0000256" key="1">
    <source>
        <dbReference type="SAM" id="MobiDB-lite"/>
    </source>
</evidence>
<reference evidence="2 3" key="1">
    <citation type="submission" date="2014-09" db="EMBL/GenBank/DDBJ databases">
        <authorList>
            <person name="Powell E.R."/>
            <person name="Ardrey L.M."/>
            <person name="Brewer L.W."/>
            <person name="Cochran D.E."/>
            <person name="Debro L.H."/>
            <person name="Murdock C.A."/>
            <person name="Reynolds S.V."/>
            <person name="Bradley K.W."/>
            <person name="Barker L.P."/>
            <person name="Asai D.J."/>
            <person name="Bowman C.A."/>
            <person name="Russell D.A."/>
            <person name="Pope W.H."/>
            <person name="Jacobs-Sera D."/>
            <person name="Hendrix R.W."/>
            <person name="Hatfull G.F."/>
        </authorList>
    </citation>
    <scope>NUCLEOTIDE SEQUENCE [LARGE SCALE GENOMIC DNA]</scope>
</reference>
<sequence>MLSVAIIRYTGCMNVRGCERCGAKLGLGGARGRSPRFCSGRCRVAAHRNRTRLPESLTSRPRWTCRDGKRPIQPNGRPASSTNSATWSTWAEVKDCPNGIMLGDGLACYDLDGVLDDGKLLPEFVELFDRISADALWVERSMSGRGLHVFVAAPEAPAQVGAHVSFYSFGRFIAVTGDRFK</sequence>
<dbReference type="RefSeq" id="YP_009202281.1">
    <property type="nucleotide sequence ID" value="NC_028842.1"/>
</dbReference>
<dbReference type="Proteomes" id="UP000030201">
    <property type="component" value="Segment"/>
</dbReference>
<gene>
    <name evidence="2" type="primary">1</name>
    <name evidence="2" type="ORF">PBI_CAPTAINTRIPS_1</name>
</gene>
<accession>A0A0A0RKU9</accession>
<evidence type="ECO:0000313" key="3">
    <source>
        <dbReference type="Proteomes" id="UP000030201"/>
    </source>
</evidence>
<dbReference type="EMBL" id="KM652553">
    <property type="protein sequence ID" value="AIW02393.1"/>
    <property type="molecule type" value="Genomic_DNA"/>
</dbReference>
<name>A0A0A0RKU9_9CAUD</name>
<dbReference type="GeneID" id="26629361"/>
<organism evidence="2 3">
    <name type="scientific">Mycobacterium phage CaptainTrips</name>
    <dbReference type="NCBI Taxonomy" id="1556289"/>
    <lineage>
        <taxon>Viruses</taxon>
        <taxon>Duplodnaviria</taxon>
        <taxon>Heunggongvirae</taxon>
        <taxon>Uroviricota</taxon>
        <taxon>Caudoviricetes</taxon>
        <taxon>Gracegardnervirinae</taxon>
        <taxon>Cheoctovirus</taxon>
        <taxon>Cheoctovirus captaintrips</taxon>
    </lineage>
</organism>